<evidence type="ECO:0000256" key="1">
    <source>
        <dbReference type="SAM" id="Phobius"/>
    </source>
</evidence>
<dbReference type="InterPro" id="IPR014202">
    <property type="entry name" value="Spore_II_R"/>
</dbReference>
<keyword evidence="1" id="KW-1133">Transmembrane helix</keyword>
<accession>A0ABU4GAT0</accession>
<evidence type="ECO:0000313" key="2">
    <source>
        <dbReference type="EMBL" id="MDW0114089.1"/>
    </source>
</evidence>
<gene>
    <name evidence="2" type="ORF">QT711_12905</name>
</gene>
<dbReference type="EMBL" id="JAUBDI010000012">
    <property type="protein sequence ID" value="MDW0114089.1"/>
    <property type="molecule type" value="Genomic_DNA"/>
</dbReference>
<keyword evidence="1" id="KW-0812">Transmembrane</keyword>
<comment type="caution">
    <text evidence="2">The sequence shown here is derived from an EMBL/GenBank/DDBJ whole genome shotgun (WGS) entry which is preliminary data.</text>
</comment>
<reference evidence="2 3" key="1">
    <citation type="submission" date="2023-06" db="EMBL/GenBank/DDBJ databases">
        <title>Sporosarcina sp. nov., isolated from Korean traditional fermented seafood 'Jeotgal'.</title>
        <authorList>
            <person name="Yang A.I."/>
            <person name="Shin N.-R."/>
        </authorList>
    </citation>
    <scope>NUCLEOTIDE SEQUENCE [LARGE SCALE GENOMIC DNA]</scope>
    <source>
        <strain evidence="2 3">KCTC13119</strain>
    </source>
</reference>
<sequence length="195" mass="22378">MLQDYEISNLHTRTKRMGKVVAVVEFMLILFLIQSALMLFIQPQPEQAEEIRFRVVAHSNTPADQQLKESIQQAIAPLIHNAVSQATSNADIVDNLEEVDEEIYRIAQQMADGQEVQFERKATLFPPKRSGLVITPQAPYDAYVLTIGSGRGDNWWCGLFPNVCFPEQETEKKADEEKEEKVTFFIWEWIKSLFS</sequence>
<keyword evidence="3" id="KW-1185">Reference proteome</keyword>
<name>A0ABU4GAT0_9BACL</name>
<dbReference type="Proteomes" id="UP001282284">
    <property type="component" value="Unassembled WGS sequence"/>
</dbReference>
<feature type="transmembrane region" description="Helical" evidence="1">
    <location>
        <begin position="20"/>
        <end position="41"/>
    </location>
</feature>
<evidence type="ECO:0000313" key="3">
    <source>
        <dbReference type="Proteomes" id="UP001282284"/>
    </source>
</evidence>
<dbReference type="RefSeq" id="WP_317944876.1">
    <property type="nucleotide sequence ID" value="NZ_JAUBDI010000012.1"/>
</dbReference>
<organism evidence="2 3">
    <name type="scientific">Sporosarcina saromensis</name>
    <dbReference type="NCBI Taxonomy" id="359365"/>
    <lineage>
        <taxon>Bacteria</taxon>
        <taxon>Bacillati</taxon>
        <taxon>Bacillota</taxon>
        <taxon>Bacilli</taxon>
        <taxon>Bacillales</taxon>
        <taxon>Caryophanaceae</taxon>
        <taxon>Sporosarcina</taxon>
    </lineage>
</organism>
<dbReference type="Pfam" id="PF09551">
    <property type="entry name" value="Spore_II_R"/>
    <property type="match status" value="1"/>
</dbReference>
<proteinExistence type="predicted"/>
<keyword evidence="1" id="KW-0472">Membrane</keyword>
<protein>
    <submittedName>
        <fullName evidence="2">Stage II sporulation protein R</fullName>
    </submittedName>
</protein>